<dbReference type="PANTHER" id="PTHR19211">
    <property type="entry name" value="ATP-BINDING TRANSPORT PROTEIN-RELATED"/>
    <property type="match status" value="1"/>
</dbReference>
<accession>A0ABX3IKG0</accession>
<evidence type="ECO:0000256" key="1">
    <source>
        <dbReference type="ARBA" id="ARBA00022737"/>
    </source>
</evidence>
<feature type="coiled-coil region" evidence="4">
    <location>
        <begin position="208"/>
        <end position="261"/>
    </location>
</feature>
<dbReference type="EMBL" id="LBFC01000018">
    <property type="protein sequence ID" value="ONN27027.1"/>
    <property type="molecule type" value="Genomic_DNA"/>
</dbReference>
<dbReference type="InterPro" id="IPR003593">
    <property type="entry name" value="AAA+_ATPase"/>
</dbReference>
<feature type="domain" description="ABC transporter" evidence="5">
    <location>
        <begin position="263"/>
        <end position="493"/>
    </location>
</feature>
<dbReference type="SMART" id="SM00382">
    <property type="entry name" value="AAA"/>
    <property type="match status" value="2"/>
</dbReference>
<dbReference type="InterPro" id="IPR050611">
    <property type="entry name" value="ABCF"/>
</dbReference>
<dbReference type="PANTHER" id="PTHR19211:SF14">
    <property type="entry name" value="ATP-BINDING CASSETTE SUB-FAMILY F MEMBER 1"/>
    <property type="match status" value="1"/>
</dbReference>
<gene>
    <name evidence="6" type="ORF">XJ44_04335</name>
</gene>
<dbReference type="Pfam" id="PF12848">
    <property type="entry name" value="ABC_tran_Xtn"/>
    <property type="match status" value="1"/>
</dbReference>
<dbReference type="Gene3D" id="3.40.50.300">
    <property type="entry name" value="P-loop containing nucleotide triphosphate hydrolases"/>
    <property type="match status" value="2"/>
</dbReference>
<keyword evidence="4" id="KW-0175">Coiled coil</keyword>
<feature type="coiled-coil region" evidence="4">
    <location>
        <begin position="495"/>
        <end position="577"/>
    </location>
</feature>
<dbReference type="Proteomes" id="UP000242616">
    <property type="component" value="Unassembled WGS sequence"/>
</dbReference>
<sequence length="578" mass="67135">MIALNNVSIHFPGKELLNNVTLNIADGERVALIGKNGSGKTTLLKAIIGEFKDYAGQINTTGKAVYLDQYRTFNSRTPYEYYLEVADTPEKQRLVRSILKGLGFAEEDWHRDINTFSGGEKTRLHIGRIFLEDADFILLDEPTNFLDIPGIHFLKNLLKNFRGGYIIISHDRSFLRDTCERFLEINNSKIWDFRMNFDNYLRERETLILNQKRSMKNKQREIERLKKIIERYRKWGREKFIKQAKSKEKMLQRMLGELQSEVTFEEDVEKEVSIPIPEPSGYVVLSVDNLKFLDILEDVSFKVYTGEKVAILGPNGSGKSTILKLLAGRLKGEGVVEFGHNVKVEFLDQFVENLDEENTVFEELSDEMSFQPDYIIRAYAGRFGFKGEDVFKNVFELSGGERQILALAKVLLKRPNLLVLDEPTNHMDLETVEALEKALKEYKGSLILVSHDEELIKNVCSRYYMIKNRRLVEVSSDFEISVEKKVEKKSPNFEYEQKKKIKNQLKKAKEEIKKLRGMEEKLLKKLELVEIELSGVGADYVKAMELTEKKESLENEIMKILEKIETLEEEIKYFQQHF</sequence>
<dbReference type="NCBIfam" id="NF000355">
    <property type="entry name" value="ribo_prot_ABC_F"/>
    <property type="match status" value="1"/>
</dbReference>
<dbReference type="SUPFAM" id="SSF52540">
    <property type="entry name" value="P-loop containing nucleoside triphosphate hydrolases"/>
    <property type="match status" value="2"/>
</dbReference>
<proteinExistence type="predicted"/>
<feature type="domain" description="ABC transporter" evidence="5">
    <location>
        <begin position="2"/>
        <end position="212"/>
    </location>
</feature>
<evidence type="ECO:0000256" key="2">
    <source>
        <dbReference type="ARBA" id="ARBA00022741"/>
    </source>
</evidence>
<evidence type="ECO:0000259" key="5">
    <source>
        <dbReference type="PROSITE" id="PS50893"/>
    </source>
</evidence>
<evidence type="ECO:0000313" key="7">
    <source>
        <dbReference type="Proteomes" id="UP000242616"/>
    </source>
</evidence>
<evidence type="ECO:0000313" key="6">
    <source>
        <dbReference type="EMBL" id="ONN27027.1"/>
    </source>
</evidence>
<reference evidence="6 7" key="1">
    <citation type="submission" date="2015-06" db="EMBL/GenBank/DDBJ databases">
        <title>Genome sequencing of Thermotogales isolates from hydrothermal vents.</title>
        <authorList>
            <person name="Haverkamp T.H."/>
            <person name="Kublanov I.V."/>
            <person name="Nesbo C.L."/>
        </authorList>
    </citation>
    <scope>NUCLEOTIDE SEQUENCE [LARGE SCALE GENOMIC DNA]</scope>
    <source>
        <strain evidence="7">ik275mar</strain>
    </source>
</reference>
<dbReference type="InterPro" id="IPR032781">
    <property type="entry name" value="ABC_tran_Xtn"/>
</dbReference>
<comment type="caution">
    <text evidence="6">The sequence shown here is derived from an EMBL/GenBank/DDBJ whole genome shotgun (WGS) entry which is preliminary data.</text>
</comment>
<protein>
    <submittedName>
        <fullName evidence="6">ABC transporter</fullName>
    </submittedName>
</protein>
<keyword evidence="7" id="KW-1185">Reference proteome</keyword>
<dbReference type="PROSITE" id="PS50893">
    <property type="entry name" value="ABC_TRANSPORTER_2"/>
    <property type="match status" value="2"/>
</dbReference>
<dbReference type="RefSeq" id="WP_077198196.1">
    <property type="nucleotide sequence ID" value="NZ_LBFC01000018.1"/>
</dbReference>
<evidence type="ECO:0000256" key="4">
    <source>
        <dbReference type="SAM" id="Coils"/>
    </source>
</evidence>
<keyword evidence="3" id="KW-0067">ATP-binding</keyword>
<keyword evidence="2" id="KW-0547">Nucleotide-binding</keyword>
<dbReference type="InterPro" id="IPR027417">
    <property type="entry name" value="P-loop_NTPase"/>
</dbReference>
<dbReference type="Pfam" id="PF00005">
    <property type="entry name" value="ABC_tran"/>
    <property type="match status" value="2"/>
</dbReference>
<keyword evidence="1" id="KW-0677">Repeat</keyword>
<name>A0ABX3IKG0_9BACT</name>
<evidence type="ECO:0000256" key="3">
    <source>
        <dbReference type="ARBA" id="ARBA00022840"/>
    </source>
</evidence>
<dbReference type="InterPro" id="IPR003439">
    <property type="entry name" value="ABC_transporter-like_ATP-bd"/>
</dbReference>
<dbReference type="CDD" id="cd03221">
    <property type="entry name" value="ABCF_EF-3"/>
    <property type="match status" value="2"/>
</dbReference>
<organism evidence="6 7">
    <name type="scientific">Thermosipho affectus</name>
    <dbReference type="NCBI Taxonomy" id="660294"/>
    <lineage>
        <taxon>Bacteria</taxon>
        <taxon>Thermotogati</taxon>
        <taxon>Thermotogota</taxon>
        <taxon>Thermotogae</taxon>
        <taxon>Thermotogales</taxon>
        <taxon>Fervidobacteriaceae</taxon>
        <taxon>Thermosipho</taxon>
    </lineage>
</organism>